<evidence type="ECO:0000313" key="1">
    <source>
        <dbReference type="EMBL" id="KAI9914067.1"/>
    </source>
</evidence>
<reference evidence="1 2" key="1">
    <citation type="journal article" date="2022" name="bioRxiv">
        <title>The genome of the oomycete Peronosclerospora sorghi, a cosmopolitan pathogen of maize and sorghum, is inflated with dispersed pseudogenes.</title>
        <authorList>
            <person name="Fletcher K."/>
            <person name="Martin F."/>
            <person name="Isakeit T."/>
            <person name="Cavanaugh K."/>
            <person name="Magill C."/>
            <person name="Michelmore R."/>
        </authorList>
    </citation>
    <scope>NUCLEOTIDE SEQUENCE [LARGE SCALE GENOMIC DNA]</scope>
    <source>
        <strain evidence="1">P6</strain>
    </source>
</reference>
<proteinExistence type="predicted"/>
<gene>
    <name evidence="1" type="ORF">PsorP6_006280</name>
</gene>
<protein>
    <submittedName>
        <fullName evidence="1">Uncharacterized protein</fullName>
    </submittedName>
</protein>
<dbReference type="Proteomes" id="UP001163321">
    <property type="component" value="Chromosome 4"/>
</dbReference>
<comment type="caution">
    <text evidence="1">The sequence shown here is derived from an EMBL/GenBank/DDBJ whole genome shotgun (WGS) entry which is preliminary data.</text>
</comment>
<sequence length="233" mass="26089">MPRLKRLLGVNELNDAVEKATAEKLLTFSISLDEMRAQRQQVAALCSASFVTMSILTMQQNSTRADTHTIDKCVDKILQVISRKKHVLFLARDPKLVTKRLAVAVMSPDAPMGPEFAVECLRRVHFRNCRSVYSLLCELNRIETDWREMREKLGIHFVALGPLSDFFSTFQTASGISATGAGLKRMVELAIKRLRGTTNIDFSVIESPLTDLNGKVYNQGLLTTLISEGFHSM</sequence>
<organism evidence="1 2">
    <name type="scientific">Peronosclerospora sorghi</name>
    <dbReference type="NCBI Taxonomy" id="230839"/>
    <lineage>
        <taxon>Eukaryota</taxon>
        <taxon>Sar</taxon>
        <taxon>Stramenopiles</taxon>
        <taxon>Oomycota</taxon>
        <taxon>Peronosporomycetes</taxon>
        <taxon>Peronosporales</taxon>
        <taxon>Peronosporaceae</taxon>
        <taxon>Peronosclerospora</taxon>
    </lineage>
</organism>
<accession>A0ACC0W6J8</accession>
<evidence type="ECO:0000313" key="2">
    <source>
        <dbReference type="Proteomes" id="UP001163321"/>
    </source>
</evidence>
<name>A0ACC0W6J8_9STRA</name>
<keyword evidence="2" id="KW-1185">Reference proteome</keyword>
<dbReference type="EMBL" id="CM047583">
    <property type="protein sequence ID" value="KAI9914067.1"/>
    <property type="molecule type" value="Genomic_DNA"/>
</dbReference>